<dbReference type="CTD" id="36343685"/>
<gene>
    <name evidence="1" type="ORF">EGR_07970</name>
</gene>
<sequence>MFKAHHLTSNPSRKYYKQYFDKSYVSSLTNSLLKQSRDIMPLGSAHLESDELINVESSLKFHFRGKLSILSPRSTDFKKNPPNCHDPFRNCSRFWQQPKMNAA</sequence>
<accession>W6U7E6</accession>
<proteinExistence type="predicted"/>
<dbReference type="Proteomes" id="UP000019149">
    <property type="component" value="Unassembled WGS sequence"/>
</dbReference>
<name>W6U7E6_ECHGR</name>
<dbReference type="KEGG" id="egl:EGR_07970"/>
<evidence type="ECO:0000313" key="1">
    <source>
        <dbReference type="EMBL" id="EUB57153.1"/>
    </source>
</evidence>
<organism evidence="1 2">
    <name type="scientific">Echinococcus granulosus</name>
    <name type="common">Hydatid tapeworm</name>
    <dbReference type="NCBI Taxonomy" id="6210"/>
    <lineage>
        <taxon>Eukaryota</taxon>
        <taxon>Metazoa</taxon>
        <taxon>Spiralia</taxon>
        <taxon>Lophotrochozoa</taxon>
        <taxon>Platyhelminthes</taxon>
        <taxon>Cestoda</taxon>
        <taxon>Eucestoda</taxon>
        <taxon>Cyclophyllidea</taxon>
        <taxon>Taeniidae</taxon>
        <taxon>Echinococcus</taxon>
        <taxon>Echinococcus granulosus group</taxon>
    </lineage>
</organism>
<comment type="caution">
    <text evidence="1">The sequence shown here is derived from an EMBL/GenBank/DDBJ whole genome shotgun (WGS) entry which is preliminary data.</text>
</comment>
<dbReference type="EMBL" id="APAU02000092">
    <property type="protein sequence ID" value="EUB57153.1"/>
    <property type="molecule type" value="Genomic_DNA"/>
</dbReference>
<protein>
    <submittedName>
        <fullName evidence="1">Uncharacterized protein</fullName>
    </submittedName>
</protein>
<evidence type="ECO:0000313" key="2">
    <source>
        <dbReference type="Proteomes" id="UP000019149"/>
    </source>
</evidence>
<dbReference type="AlphaFoldDB" id="W6U7E6"/>
<dbReference type="RefSeq" id="XP_024348349.1">
    <property type="nucleotide sequence ID" value="XM_024497219.1"/>
</dbReference>
<reference evidence="1 2" key="1">
    <citation type="journal article" date="2013" name="Nat. Genet.">
        <title>The genome of the hydatid tapeworm Echinococcus granulosus.</title>
        <authorList>
            <person name="Zheng H."/>
            <person name="Zhang W."/>
            <person name="Zhang L."/>
            <person name="Zhang Z."/>
            <person name="Li J."/>
            <person name="Lu G."/>
            <person name="Zhu Y."/>
            <person name="Wang Y."/>
            <person name="Huang Y."/>
            <person name="Liu J."/>
            <person name="Kang H."/>
            <person name="Chen J."/>
            <person name="Wang L."/>
            <person name="Chen A."/>
            <person name="Yu S."/>
            <person name="Gao Z."/>
            <person name="Jin L."/>
            <person name="Gu W."/>
            <person name="Wang Z."/>
            <person name="Zhao L."/>
            <person name="Shi B."/>
            <person name="Wen H."/>
            <person name="Lin R."/>
            <person name="Jones M.K."/>
            <person name="Brejova B."/>
            <person name="Vinar T."/>
            <person name="Zhao G."/>
            <person name="McManus D.P."/>
            <person name="Chen Z."/>
            <person name="Zhou Y."/>
            <person name="Wang S."/>
        </authorList>
    </citation>
    <scope>NUCLEOTIDE SEQUENCE [LARGE SCALE GENOMIC DNA]</scope>
</reference>
<dbReference type="GeneID" id="36343685"/>
<keyword evidence="2" id="KW-1185">Reference proteome</keyword>